<gene>
    <name evidence="3" type="ORF">HG535_0H02900</name>
</gene>
<evidence type="ECO:0000259" key="2">
    <source>
        <dbReference type="Pfam" id="PF09791"/>
    </source>
</evidence>
<dbReference type="OrthoDB" id="10064411at2759"/>
<dbReference type="RefSeq" id="XP_037146688.1">
    <property type="nucleotide sequence ID" value="XM_037290793.1"/>
</dbReference>
<dbReference type="Pfam" id="PF09791">
    <property type="entry name" value="Oxidored-like"/>
    <property type="match status" value="1"/>
</dbReference>
<accession>A0A7H9B8W0</accession>
<evidence type="ECO:0000313" key="3">
    <source>
        <dbReference type="EMBL" id="QLG74963.1"/>
    </source>
</evidence>
<dbReference type="PANTHER" id="PTHR21193:SF3">
    <property type="entry name" value="OXIDOREDUCTASE-LIKE DOMAIN-CONTAINING PROTEIN 1"/>
    <property type="match status" value="1"/>
</dbReference>
<name>A0A7H9B8W0_ZYGMR</name>
<organism evidence="3 4">
    <name type="scientific">Zygotorulaspora mrakii</name>
    <name type="common">Zygosaccharomyces mrakii</name>
    <dbReference type="NCBI Taxonomy" id="42260"/>
    <lineage>
        <taxon>Eukaryota</taxon>
        <taxon>Fungi</taxon>
        <taxon>Dikarya</taxon>
        <taxon>Ascomycota</taxon>
        <taxon>Saccharomycotina</taxon>
        <taxon>Saccharomycetes</taxon>
        <taxon>Saccharomycetales</taxon>
        <taxon>Saccharomycetaceae</taxon>
        <taxon>Zygotorulaspora</taxon>
    </lineage>
</organism>
<sequence length="240" mass="26825">MRGRNLSKLCSNSRYFVSTTHCRMTFEGNSSGLQGTPEERMTTVFGGRIKGESPQSTSRILAGGSKVIAGVSVPSKPEEPDNCCMSGCVNCVWEIFNEDLREWRHKRKLAAERIKGTDGIWPAHWNPPLALLDLKNIPKVLQHEKINLDKRLLESNAKSTASLFPPRTEPLPKSVLEAKRRHALAKDKNASSTLNSNSKDDGTLDEDQEGWGDVPVYIKAFAEFERKKRLSKKMTLTKAT</sequence>
<dbReference type="KEGG" id="zmk:HG535_0H02900"/>
<feature type="region of interest" description="Disordered" evidence="1">
    <location>
        <begin position="183"/>
        <end position="210"/>
    </location>
</feature>
<evidence type="ECO:0000313" key="4">
    <source>
        <dbReference type="Proteomes" id="UP000509704"/>
    </source>
</evidence>
<dbReference type="GO" id="GO:0005739">
    <property type="term" value="C:mitochondrion"/>
    <property type="evidence" value="ECO:0007669"/>
    <property type="project" value="TreeGrafter"/>
</dbReference>
<protein>
    <recommendedName>
        <fullName evidence="2">Oxidoreductase-like domain-containing protein</fullName>
    </recommendedName>
</protein>
<dbReference type="InterPro" id="IPR019180">
    <property type="entry name" value="Oxidoreductase-like_N"/>
</dbReference>
<dbReference type="InterPro" id="IPR039251">
    <property type="entry name" value="OXLD1"/>
</dbReference>
<proteinExistence type="predicted"/>
<evidence type="ECO:0000256" key="1">
    <source>
        <dbReference type="SAM" id="MobiDB-lite"/>
    </source>
</evidence>
<dbReference type="PANTHER" id="PTHR21193">
    <property type="entry name" value="OXIDOREDUCTASE-LIKE DOMAIN-CONTAINING PROTEIN 1"/>
    <property type="match status" value="1"/>
</dbReference>
<feature type="domain" description="Oxidoreductase-like" evidence="2">
    <location>
        <begin position="67"/>
        <end position="111"/>
    </location>
</feature>
<keyword evidence="4" id="KW-1185">Reference proteome</keyword>
<reference evidence="3 4" key="1">
    <citation type="submission" date="2020-07" db="EMBL/GenBank/DDBJ databases">
        <title>The yeast mating-type switching endonuclease HO is a domesticated member of an unorthodox homing genetic element family.</title>
        <authorList>
            <person name="Coughlan A.Y."/>
            <person name="Lombardi L."/>
            <person name="Braun-Galleani S."/>
            <person name="Martos A.R."/>
            <person name="Galeote V."/>
            <person name="Bigey F."/>
            <person name="Dequin S."/>
            <person name="Byrne K.P."/>
            <person name="Wolfe K.H."/>
        </authorList>
    </citation>
    <scope>NUCLEOTIDE SEQUENCE [LARGE SCALE GENOMIC DNA]</scope>
    <source>
        <strain evidence="3 4">NRRL Y-6702</strain>
    </source>
</reference>
<dbReference type="EMBL" id="CP058611">
    <property type="protein sequence ID" value="QLG74963.1"/>
    <property type="molecule type" value="Genomic_DNA"/>
</dbReference>
<dbReference type="GeneID" id="59238766"/>
<dbReference type="Proteomes" id="UP000509704">
    <property type="component" value="Chromosome 8"/>
</dbReference>
<dbReference type="AlphaFoldDB" id="A0A7H9B8W0"/>